<feature type="compositionally biased region" description="Basic residues" evidence="1">
    <location>
        <begin position="102"/>
        <end position="124"/>
    </location>
</feature>
<evidence type="ECO:0000313" key="3">
    <source>
        <dbReference type="Proteomes" id="UP000823388"/>
    </source>
</evidence>
<reference evidence="2" key="1">
    <citation type="submission" date="2020-05" db="EMBL/GenBank/DDBJ databases">
        <title>WGS assembly of Panicum virgatum.</title>
        <authorList>
            <person name="Lovell J.T."/>
            <person name="Jenkins J."/>
            <person name="Shu S."/>
            <person name="Juenger T.E."/>
            <person name="Schmutz J."/>
        </authorList>
    </citation>
    <scope>NUCLEOTIDE SEQUENCE</scope>
    <source>
        <strain evidence="2">AP13</strain>
    </source>
</reference>
<proteinExistence type="predicted"/>
<dbReference type="Proteomes" id="UP000823388">
    <property type="component" value="Chromosome 9N"/>
</dbReference>
<feature type="region of interest" description="Disordered" evidence="1">
    <location>
        <begin position="64"/>
        <end position="197"/>
    </location>
</feature>
<keyword evidence="3" id="KW-1185">Reference proteome</keyword>
<name>A0A8T0MBJ0_PANVG</name>
<sequence length="265" mass="28221">MILCRVPCSGHTAKTCLCRVPDRRHTTKVVSLPWARSAHTAKPASLIPFQRLPQTLTHHTRHTRTLLAPPRSRPPLPHASTLACRRSHARSPPHTGAPPPHARPHARPRRTPARSPARRPRHPRPHDGPAMLAPAARRRRSRPLAKGWPAGGAATPPPSPVLELGPPRSRPGSASPALATRTPTPSPPVAGRRAPGWLRPGSALAAATHVAPLVAIHRGHNRCSPRQRSLLAAATVAAPTLPVPTLDAPPTSTTSRLTVSPAVEP</sequence>
<comment type="caution">
    <text evidence="2">The sequence shown here is derived from an EMBL/GenBank/DDBJ whole genome shotgun (WGS) entry which is preliminary data.</text>
</comment>
<dbReference type="EMBL" id="CM029054">
    <property type="protein sequence ID" value="KAG2534177.1"/>
    <property type="molecule type" value="Genomic_DNA"/>
</dbReference>
<feature type="compositionally biased region" description="Low complexity" evidence="1">
    <location>
        <begin position="161"/>
        <end position="179"/>
    </location>
</feature>
<gene>
    <name evidence="2" type="ORF">PVAP13_9NG032573</name>
</gene>
<accession>A0A8T0MBJ0</accession>
<feature type="compositionally biased region" description="Low complexity" evidence="1">
    <location>
        <begin position="144"/>
        <end position="154"/>
    </location>
</feature>
<protein>
    <submittedName>
        <fullName evidence="2">Uncharacterized protein</fullName>
    </submittedName>
</protein>
<evidence type="ECO:0000256" key="1">
    <source>
        <dbReference type="SAM" id="MobiDB-lite"/>
    </source>
</evidence>
<organism evidence="2 3">
    <name type="scientific">Panicum virgatum</name>
    <name type="common">Blackwell switchgrass</name>
    <dbReference type="NCBI Taxonomy" id="38727"/>
    <lineage>
        <taxon>Eukaryota</taxon>
        <taxon>Viridiplantae</taxon>
        <taxon>Streptophyta</taxon>
        <taxon>Embryophyta</taxon>
        <taxon>Tracheophyta</taxon>
        <taxon>Spermatophyta</taxon>
        <taxon>Magnoliopsida</taxon>
        <taxon>Liliopsida</taxon>
        <taxon>Poales</taxon>
        <taxon>Poaceae</taxon>
        <taxon>PACMAD clade</taxon>
        <taxon>Panicoideae</taxon>
        <taxon>Panicodae</taxon>
        <taxon>Paniceae</taxon>
        <taxon>Panicinae</taxon>
        <taxon>Panicum</taxon>
        <taxon>Panicum sect. Hiantes</taxon>
    </lineage>
</organism>
<evidence type="ECO:0000313" key="2">
    <source>
        <dbReference type="EMBL" id="KAG2534177.1"/>
    </source>
</evidence>
<dbReference type="AlphaFoldDB" id="A0A8T0MBJ0"/>
<feature type="region of interest" description="Disordered" evidence="1">
    <location>
        <begin position="241"/>
        <end position="265"/>
    </location>
</feature>